<name>A0ABQ0J533_9VIBR</name>
<dbReference type="Gene3D" id="3.30.465.10">
    <property type="match status" value="1"/>
</dbReference>
<dbReference type="EMBL" id="BBMS01000002">
    <property type="protein sequence ID" value="GAL23877.1"/>
    <property type="molecule type" value="Genomic_DNA"/>
</dbReference>
<sequence>MILEYLEDIPESHLSVQVADHPMEIVELEENRIKMVKVFPKTKR</sequence>
<proteinExistence type="predicted"/>
<keyword evidence="2" id="KW-1185">Reference proteome</keyword>
<dbReference type="InterPro" id="IPR036318">
    <property type="entry name" value="FAD-bd_PCMH-like_sf"/>
</dbReference>
<dbReference type="InterPro" id="IPR016169">
    <property type="entry name" value="FAD-bd_PCMH_sub2"/>
</dbReference>
<evidence type="ECO:0000313" key="2">
    <source>
        <dbReference type="Proteomes" id="UP000029223"/>
    </source>
</evidence>
<protein>
    <submittedName>
        <fullName evidence="1">Hemolysins and related proteins containing CBS domains</fullName>
    </submittedName>
</protein>
<gene>
    <name evidence="1" type="ORF">JCM19239_2860</name>
</gene>
<comment type="caution">
    <text evidence="1">The sequence shown here is derived from an EMBL/GenBank/DDBJ whole genome shotgun (WGS) entry which is preliminary data.</text>
</comment>
<dbReference type="Proteomes" id="UP000029223">
    <property type="component" value="Unassembled WGS sequence"/>
</dbReference>
<reference evidence="2" key="1">
    <citation type="submission" date="2014-09" db="EMBL/GenBank/DDBJ databases">
        <title>Vibrio variabilis JCM 19239. (C206) whole genome shotgun sequence.</title>
        <authorList>
            <person name="Sawabe T."/>
            <person name="Meirelles P."/>
            <person name="Nakanishi M."/>
            <person name="Sayaka M."/>
            <person name="Hattori M."/>
            <person name="Ohkuma M."/>
        </authorList>
    </citation>
    <scope>NUCLEOTIDE SEQUENCE [LARGE SCALE GENOMIC DNA]</scope>
    <source>
        <strain evidence="2">JCM 19239</strain>
    </source>
</reference>
<accession>A0ABQ0J533</accession>
<organism evidence="1 2">
    <name type="scientific">Vibrio variabilis</name>
    <dbReference type="NCBI Taxonomy" id="990271"/>
    <lineage>
        <taxon>Bacteria</taxon>
        <taxon>Pseudomonadati</taxon>
        <taxon>Pseudomonadota</taxon>
        <taxon>Gammaproteobacteria</taxon>
        <taxon>Vibrionales</taxon>
        <taxon>Vibrionaceae</taxon>
        <taxon>Vibrio</taxon>
    </lineage>
</organism>
<evidence type="ECO:0000313" key="1">
    <source>
        <dbReference type="EMBL" id="GAL23877.1"/>
    </source>
</evidence>
<dbReference type="SUPFAM" id="SSF56176">
    <property type="entry name" value="FAD-binding/transporter-associated domain-like"/>
    <property type="match status" value="1"/>
</dbReference>